<evidence type="ECO:0000313" key="3">
    <source>
        <dbReference type="Proteomes" id="UP001566132"/>
    </source>
</evidence>
<feature type="signal peptide" evidence="1">
    <location>
        <begin position="1"/>
        <end position="18"/>
    </location>
</feature>
<proteinExistence type="predicted"/>
<accession>A0ABD1E331</accession>
<keyword evidence="3" id="KW-1185">Reference proteome</keyword>
<evidence type="ECO:0000313" key="2">
    <source>
        <dbReference type="EMBL" id="KAL1489087.1"/>
    </source>
</evidence>
<protein>
    <submittedName>
        <fullName evidence="2">Uncharacterized protein</fullName>
    </submittedName>
</protein>
<reference evidence="2 3" key="1">
    <citation type="submission" date="2024-05" db="EMBL/GenBank/DDBJ databases">
        <title>Genetic variation in Jamaican populations of the coffee berry borer (Hypothenemus hampei).</title>
        <authorList>
            <person name="Errbii M."/>
            <person name="Myrie A."/>
        </authorList>
    </citation>
    <scope>NUCLEOTIDE SEQUENCE [LARGE SCALE GENOMIC DNA]</scope>
    <source>
        <strain evidence="2">JA-Hopewell-2020-01-JO</strain>
        <tissue evidence="2">Whole body</tissue>
    </source>
</reference>
<organism evidence="2 3">
    <name type="scientific">Hypothenemus hampei</name>
    <name type="common">Coffee berry borer</name>
    <dbReference type="NCBI Taxonomy" id="57062"/>
    <lineage>
        <taxon>Eukaryota</taxon>
        <taxon>Metazoa</taxon>
        <taxon>Ecdysozoa</taxon>
        <taxon>Arthropoda</taxon>
        <taxon>Hexapoda</taxon>
        <taxon>Insecta</taxon>
        <taxon>Pterygota</taxon>
        <taxon>Neoptera</taxon>
        <taxon>Endopterygota</taxon>
        <taxon>Coleoptera</taxon>
        <taxon>Polyphaga</taxon>
        <taxon>Cucujiformia</taxon>
        <taxon>Curculionidae</taxon>
        <taxon>Scolytinae</taxon>
        <taxon>Hypothenemus</taxon>
    </lineage>
</organism>
<comment type="caution">
    <text evidence="2">The sequence shown here is derived from an EMBL/GenBank/DDBJ whole genome shotgun (WGS) entry which is preliminary data.</text>
</comment>
<keyword evidence="1" id="KW-0732">Signal</keyword>
<evidence type="ECO:0000256" key="1">
    <source>
        <dbReference type="SAM" id="SignalP"/>
    </source>
</evidence>
<gene>
    <name evidence="2" type="ORF">ABEB36_014032</name>
</gene>
<sequence length="122" mass="14802">MLMVMVMLMIILINVTNELNIQNQLLVLQVLLLLKIKKKRTKIIREKRRWGIRPVVRSRKQFGEYYTSFLKYKIIDHEWFFFYRRMTPSQFEECLSYVGPLLQKNSHREPLSPGQRLAMTLR</sequence>
<dbReference type="EMBL" id="JBDJPC010000012">
    <property type="protein sequence ID" value="KAL1489087.1"/>
    <property type="molecule type" value="Genomic_DNA"/>
</dbReference>
<name>A0ABD1E331_HYPHA</name>
<dbReference type="AlphaFoldDB" id="A0ABD1E331"/>
<feature type="chain" id="PRO_5044815465" evidence="1">
    <location>
        <begin position="19"/>
        <end position="122"/>
    </location>
</feature>
<dbReference type="Proteomes" id="UP001566132">
    <property type="component" value="Unassembled WGS sequence"/>
</dbReference>